<sequence length="88" mass="10207">MTKAILVMDMPNSCGKCKFLYEFQGIKKCQLMNVLNNGASRLSQNTFTVKRYEKCPLRKLPEKVNHPEYCDNGRFDKGWNACLDEILK</sequence>
<dbReference type="RefSeq" id="WP_308458753.1">
    <property type="nucleotide sequence ID" value="NZ_JAJEPS010000002.1"/>
</dbReference>
<gene>
    <name evidence="1" type="ORF">LKD36_03780</name>
</gene>
<dbReference type="EMBL" id="JAJEPS010000002">
    <property type="protein sequence ID" value="MCC2125297.1"/>
    <property type="molecule type" value="Genomic_DNA"/>
</dbReference>
<dbReference type="AlphaFoldDB" id="A0AAE3A3C7"/>
<accession>A0AAE3A3C7</accession>
<reference evidence="1 2" key="1">
    <citation type="submission" date="2021-10" db="EMBL/GenBank/DDBJ databases">
        <title>Anaerobic single-cell dispensing facilitates the cultivation of human gut bacteria.</title>
        <authorList>
            <person name="Afrizal A."/>
        </authorList>
    </citation>
    <scope>NUCLEOTIDE SEQUENCE [LARGE SCALE GENOMIC DNA]</scope>
    <source>
        <strain evidence="1 2">CLA-AA-H276</strain>
    </source>
</reference>
<evidence type="ECO:0000313" key="1">
    <source>
        <dbReference type="EMBL" id="MCC2125297.1"/>
    </source>
</evidence>
<protein>
    <submittedName>
        <fullName evidence="1">Uncharacterized protein</fullName>
    </submittedName>
</protein>
<dbReference type="Proteomes" id="UP001198220">
    <property type="component" value="Unassembled WGS sequence"/>
</dbReference>
<comment type="caution">
    <text evidence="1">The sequence shown here is derived from an EMBL/GenBank/DDBJ whole genome shotgun (WGS) entry which is preliminary data.</text>
</comment>
<evidence type="ECO:0000313" key="2">
    <source>
        <dbReference type="Proteomes" id="UP001198220"/>
    </source>
</evidence>
<proteinExistence type="predicted"/>
<organism evidence="1 2">
    <name type="scientific">Hominiventricola filiformis</name>
    <dbReference type="NCBI Taxonomy" id="2885352"/>
    <lineage>
        <taxon>Bacteria</taxon>
        <taxon>Bacillati</taxon>
        <taxon>Bacillota</taxon>
        <taxon>Clostridia</taxon>
        <taxon>Lachnospirales</taxon>
        <taxon>Lachnospiraceae</taxon>
        <taxon>Hominiventricola</taxon>
    </lineage>
</organism>
<name>A0AAE3A3C7_9FIRM</name>
<keyword evidence="2" id="KW-1185">Reference proteome</keyword>